<evidence type="ECO:0000313" key="2">
    <source>
        <dbReference type="Proteomes" id="UP001142374"/>
    </source>
</evidence>
<reference evidence="1" key="1">
    <citation type="submission" date="2022-06" db="EMBL/GenBank/DDBJ databases">
        <title>WGS of actinobacteria.</title>
        <authorList>
            <person name="Thawai C."/>
        </authorList>
    </citation>
    <scope>NUCLEOTIDE SEQUENCE</scope>
    <source>
        <strain evidence="1">AA8</strain>
    </source>
</reference>
<evidence type="ECO:0000313" key="1">
    <source>
        <dbReference type="EMBL" id="MCQ8771379.1"/>
    </source>
</evidence>
<protein>
    <submittedName>
        <fullName evidence="1">Uncharacterized protein</fullName>
    </submittedName>
</protein>
<dbReference type="EMBL" id="JANIID010000013">
    <property type="protein sequence ID" value="MCQ8771379.1"/>
    <property type="molecule type" value="Genomic_DNA"/>
</dbReference>
<sequence length="55" mass="6063">MSVDRDERYPMAEGMSPKLTAVTCDGRLTVQVEYDSAVQGLERASEVIRRSSEAA</sequence>
<dbReference type="Proteomes" id="UP001142374">
    <property type="component" value="Unassembled WGS sequence"/>
</dbReference>
<keyword evidence="2" id="KW-1185">Reference proteome</keyword>
<proteinExistence type="predicted"/>
<comment type="caution">
    <text evidence="1">The sequence shown here is derived from an EMBL/GenBank/DDBJ whole genome shotgun (WGS) entry which is preliminary data.</text>
</comment>
<organism evidence="1 2">
    <name type="scientific">Streptomyces telluris</name>
    <dbReference type="NCBI Taxonomy" id="2720021"/>
    <lineage>
        <taxon>Bacteria</taxon>
        <taxon>Bacillati</taxon>
        <taxon>Actinomycetota</taxon>
        <taxon>Actinomycetes</taxon>
        <taxon>Kitasatosporales</taxon>
        <taxon>Streptomycetaceae</taxon>
        <taxon>Streptomyces</taxon>
    </lineage>
</organism>
<accession>A0A9X2LHF8</accession>
<name>A0A9X2LHF8_9ACTN</name>
<dbReference type="AlphaFoldDB" id="A0A9X2LHF8"/>
<gene>
    <name evidence="1" type="ORF">NQU55_16645</name>
</gene>
<dbReference type="RefSeq" id="WP_168092144.1">
    <property type="nucleotide sequence ID" value="NZ_JAATER010000057.1"/>
</dbReference>